<name>A0A971M0S7_9BACT</name>
<dbReference type="AlphaFoldDB" id="A0A971M0S7"/>
<dbReference type="Pfam" id="PF12276">
    <property type="entry name" value="DUF3617"/>
    <property type="match status" value="1"/>
</dbReference>
<reference evidence="1" key="1">
    <citation type="journal article" date="2020" name="Biotechnol. Biofuels">
        <title>New insights from the biogas microbiome by comprehensive genome-resolved metagenomics of nearly 1600 species originating from multiple anaerobic digesters.</title>
        <authorList>
            <person name="Campanaro S."/>
            <person name="Treu L."/>
            <person name="Rodriguez-R L.M."/>
            <person name="Kovalovszki A."/>
            <person name="Ziels R.M."/>
            <person name="Maus I."/>
            <person name="Zhu X."/>
            <person name="Kougias P.G."/>
            <person name="Basile A."/>
            <person name="Luo G."/>
            <person name="Schluter A."/>
            <person name="Konstantinidis K.T."/>
            <person name="Angelidaki I."/>
        </authorList>
    </citation>
    <scope>NUCLEOTIDE SEQUENCE</scope>
    <source>
        <strain evidence="1">AS06rmzACSIP_7</strain>
    </source>
</reference>
<dbReference type="InterPro" id="IPR022061">
    <property type="entry name" value="DUF3617"/>
</dbReference>
<dbReference type="PROSITE" id="PS51257">
    <property type="entry name" value="PROKAR_LIPOPROTEIN"/>
    <property type="match status" value="1"/>
</dbReference>
<evidence type="ECO:0000313" key="1">
    <source>
        <dbReference type="EMBL" id="NLW34002.1"/>
    </source>
</evidence>
<reference evidence="1" key="2">
    <citation type="submission" date="2020-01" db="EMBL/GenBank/DDBJ databases">
        <authorList>
            <person name="Campanaro S."/>
        </authorList>
    </citation>
    <scope>NUCLEOTIDE SEQUENCE</scope>
    <source>
        <strain evidence="1">AS06rmzACSIP_7</strain>
    </source>
</reference>
<accession>A0A971M0S7</accession>
<gene>
    <name evidence="1" type="ORF">GXY80_00770</name>
</gene>
<sequence length="144" mass="15738">MKRAVVIVLAVVCGAWVMGCSKGPNLKDGLWEITTKVEMQGMPIPFAMPEQKITQCITKKDAVPQKAEKNQDCKMVSTKISGDTVTWTMECRTQDGVKTDSRGTATYKGDTFDGTTNVIVTPPGQNTITMTQSMTGRRIGECKE</sequence>
<dbReference type="Proteomes" id="UP000777265">
    <property type="component" value="Unassembled WGS sequence"/>
</dbReference>
<evidence type="ECO:0000313" key="2">
    <source>
        <dbReference type="Proteomes" id="UP000777265"/>
    </source>
</evidence>
<dbReference type="EMBL" id="JAAYEE010000016">
    <property type="protein sequence ID" value="NLW34002.1"/>
    <property type="molecule type" value="Genomic_DNA"/>
</dbReference>
<organism evidence="1 2">
    <name type="scientific">Syntrophorhabdus aromaticivorans</name>
    <dbReference type="NCBI Taxonomy" id="328301"/>
    <lineage>
        <taxon>Bacteria</taxon>
        <taxon>Pseudomonadati</taxon>
        <taxon>Thermodesulfobacteriota</taxon>
        <taxon>Syntrophorhabdia</taxon>
        <taxon>Syntrophorhabdales</taxon>
        <taxon>Syntrophorhabdaceae</taxon>
        <taxon>Syntrophorhabdus</taxon>
    </lineage>
</organism>
<protein>
    <submittedName>
        <fullName evidence="1">DUF3617 family protein</fullName>
    </submittedName>
</protein>
<proteinExistence type="predicted"/>
<comment type="caution">
    <text evidence="1">The sequence shown here is derived from an EMBL/GenBank/DDBJ whole genome shotgun (WGS) entry which is preliminary data.</text>
</comment>